<feature type="region of interest" description="Disordered" evidence="1">
    <location>
        <begin position="23"/>
        <end position="48"/>
    </location>
</feature>
<name>A0A9N9CE43_9GLOM</name>
<feature type="compositionally biased region" description="Low complexity" evidence="1">
    <location>
        <begin position="33"/>
        <end position="48"/>
    </location>
</feature>
<dbReference type="AlphaFoldDB" id="A0A9N9CE43"/>
<organism evidence="2 3">
    <name type="scientific">Racocetra fulgida</name>
    <dbReference type="NCBI Taxonomy" id="60492"/>
    <lineage>
        <taxon>Eukaryota</taxon>
        <taxon>Fungi</taxon>
        <taxon>Fungi incertae sedis</taxon>
        <taxon>Mucoromycota</taxon>
        <taxon>Glomeromycotina</taxon>
        <taxon>Glomeromycetes</taxon>
        <taxon>Diversisporales</taxon>
        <taxon>Gigasporaceae</taxon>
        <taxon>Racocetra</taxon>
    </lineage>
</organism>
<evidence type="ECO:0000256" key="1">
    <source>
        <dbReference type="SAM" id="MobiDB-lite"/>
    </source>
</evidence>
<feature type="non-terminal residue" evidence="2">
    <location>
        <position position="48"/>
    </location>
</feature>
<sequence>MNTYHYYITILIKLTTIQLIDSDKTSGDKTDDTTTSGNKTGGSKTDGN</sequence>
<feature type="compositionally biased region" description="Basic and acidic residues" evidence="1">
    <location>
        <begin position="23"/>
        <end position="32"/>
    </location>
</feature>
<gene>
    <name evidence="2" type="ORF">RFULGI_LOCUS6407</name>
</gene>
<accession>A0A9N9CE43</accession>
<reference evidence="2" key="1">
    <citation type="submission" date="2021-06" db="EMBL/GenBank/DDBJ databases">
        <authorList>
            <person name="Kallberg Y."/>
            <person name="Tangrot J."/>
            <person name="Rosling A."/>
        </authorList>
    </citation>
    <scope>NUCLEOTIDE SEQUENCE</scope>
    <source>
        <strain evidence="2">IN212</strain>
    </source>
</reference>
<keyword evidence="3" id="KW-1185">Reference proteome</keyword>
<protein>
    <submittedName>
        <fullName evidence="2">18472_t:CDS:1</fullName>
    </submittedName>
</protein>
<comment type="caution">
    <text evidence="2">The sequence shown here is derived from an EMBL/GenBank/DDBJ whole genome shotgun (WGS) entry which is preliminary data.</text>
</comment>
<dbReference type="Proteomes" id="UP000789396">
    <property type="component" value="Unassembled WGS sequence"/>
</dbReference>
<evidence type="ECO:0000313" key="2">
    <source>
        <dbReference type="EMBL" id="CAG8595642.1"/>
    </source>
</evidence>
<dbReference type="EMBL" id="CAJVPZ010008219">
    <property type="protein sequence ID" value="CAG8595642.1"/>
    <property type="molecule type" value="Genomic_DNA"/>
</dbReference>
<evidence type="ECO:0000313" key="3">
    <source>
        <dbReference type="Proteomes" id="UP000789396"/>
    </source>
</evidence>
<proteinExistence type="predicted"/>